<comment type="caution">
    <text evidence="2">The sequence shown here is derived from an EMBL/GenBank/DDBJ whole genome shotgun (WGS) entry which is preliminary data.</text>
</comment>
<organism evidence="2 3">
    <name type="scientific">Candidatus Thermodesulfobacterium syntrophicum</name>
    <dbReference type="NCBI Taxonomy" id="3060442"/>
    <lineage>
        <taxon>Bacteria</taxon>
        <taxon>Pseudomonadati</taxon>
        <taxon>Thermodesulfobacteriota</taxon>
        <taxon>Thermodesulfobacteria</taxon>
        <taxon>Thermodesulfobacteriales</taxon>
        <taxon>Thermodesulfobacteriaceae</taxon>
        <taxon>Thermodesulfobacterium</taxon>
    </lineage>
</organism>
<keyword evidence="1" id="KW-0472">Membrane</keyword>
<reference evidence="2" key="1">
    <citation type="submission" date="2022-11" db="EMBL/GenBank/DDBJ databases">
        <title>Candidatus Alkanophaga archaea from heated hydrothermal vent sediment oxidize petroleum alkanes.</title>
        <authorList>
            <person name="Zehnle H."/>
            <person name="Laso-Perez R."/>
            <person name="Lipp J."/>
            <person name="Teske A."/>
            <person name="Wegener G."/>
        </authorList>
    </citation>
    <scope>NUCLEOTIDE SEQUENCE</scope>
    <source>
        <strain evidence="2">MCA70</strain>
    </source>
</reference>
<protein>
    <submittedName>
        <fullName evidence="2">Uncharacterized protein</fullName>
    </submittedName>
</protein>
<evidence type="ECO:0000256" key="1">
    <source>
        <dbReference type="SAM" id="Phobius"/>
    </source>
</evidence>
<name>A0AAE3P5C4_9BACT</name>
<gene>
    <name evidence="2" type="ORF">OD816_000364</name>
</gene>
<feature type="transmembrane region" description="Helical" evidence="1">
    <location>
        <begin position="7"/>
        <end position="27"/>
    </location>
</feature>
<keyword evidence="1" id="KW-1133">Transmembrane helix</keyword>
<dbReference type="Proteomes" id="UP001144110">
    <property type="component" value="Unassembled WGS sequence"/>
</dbReference>
<sequence length="127" mass="15117">MKTWFIYVFGRWIFLSGIAGALLQFLLSDYLKIHTIPAFLLNQFILANVFWFVDKAIFKSHFKIPAFFPLWQIKENVKCADCGQICEGYRLVKTRNYDKLNDPKPEFRCKTCRERKLQELKMRGVEL</sequence>
<dbReference type="EMBL" id="JAPHEG010000001">
    <property type="protein sequence ID" value="MDF2953119.1"/>
    <property type="molecule type" value="Genomic_DNA"/>
</dbReference>
<dbReference type="AlphaFoldDB" id="A0AAE3P5C4"/>
<evidence type="ECO:0000313" key="3">
    <source>
        <dbReference type="Proteomes" id="UP001144110"/>
    </source>
</evidence>
<accession>A0AAE3P5C4</accession>
<evidence type="ECO:0000313" key="2">
    <source>
        <dbReference type="EMBL" id="MDF2953119.1"/>
    </source>
</evidence>
<feature type="transmembrane region" description="Helical" evidence="1">
    <location>
        <begin position="33"/>
        <end position="53"/>
    </location>
</feature>
<keyword evidence="1" id="KW-0812">Transmembrane</keyword>
<proteinExistence type="predicted"/>